<sequence length="233" mass="24931">MGQSLIFPTCSICAASVGQANFGCATSSRSLKAASWTIDEGRRADEMKRERRSLFGPIAMPCCMRVCANRGFAAAAAAAANGIFRLLQALKTNLELGKLGILSNVLLQMTGEGGDQRSNLLRLSLLSYTKYFHTGVCLFVPPDRMDAAGLRCHDQSAIRRSGTWIRVHTYLLGMFARATAPGTTGAGGAIGVDEGGVERRDEASGRRRGANCYCSPNQLSFITLSTNGEHGPY</sequence>
<dbReference type="AlphaFoldDB" id="A0A2A6BQ47"/>
<evidence type="ECO:0000313" key="2">
    <source>
        <dbReference type="Proteomes" id="UP000005239"/>
    </source>
</evidence>
<accession>A0A8R1YS62</accession>
<proteinExistence type="predicted"/>
<dbReference type="EnsemblMetazoa" id="PPA36740.1">
    <property type="protein sequence ID" value="PPA36740.1"/>
    <property type="gene ID" value="WBGene00275109"/>
</dbReference>
<keyword evidence="2" id="KW-1185">Reference proteome</keyword>
<organism evidence="1 2">
    <name type="scientific">Pristionchus pacificus</name>
    <name type="common">Parasitic nematode worm</name>
    <dbReference type="NCBI Taxonomy" id="54126"/>
    <lineage>
        <taxon>Eukaryota</taxon>
        <taxon>Metazoa</taxon>
        <taxon>Ecdysozoa</taxon>
        <taxon>Nematoda</taxon>
        <taxon>Chromadorea</taxon>
        <taxon>Rhabditida</taxon>
        <taxon>Rhabditina</taxon>
        <taxon>Diplogasteromorpha</taxon>
        <taxon>Diplogasteroidea</taxon>
        <taxon>Neodiplogasteridae</taxon>
        <taxon>Pristionchus</taxon>
    </lineage>
</organism>
<name>A0A2A6BQ47_PRIPA</name>
<reference evidence="1" key="2">
    <citation type="submission" date="2022-06" db="UniProtKB">
        <authorList>
            <consortium name="EnsemblMetazoa"/>
        </authorList>
    </citation>
    <scope>IDENTIFICATION</scope>
    <source>
        <strain evidence="1">PS312</strain>
    </source>
</reference>
<reference evidence="2" key="1">
    <citation type="journal article" date="2008" name="Nat. Genet.">
        <title>The Pristionchus pacificus genome provides a unique perspective on nematode lifestyle and parasitism.</title>
        <authorList>
            <person name="Dieterich C."/>
            <person name="Clifton S.W."/>
            <person name="Schuster L.N."/>
            <person name="Chinwalla A."/>
            <person name="Delehaunty K."/>
            <person name="Dinkelacker I."/>
            <person name="Fulton L."/>
            <person name="Fulton R."/>
            <person name="Godfrey J."/>
            <person name="Minx P."/>
            <person name="Mitreva M."/>
            <person name="Roeseler W."/>
            <person name="Tian H."/>
            <person name="Witte H."/>
            <person name="Yang S.P."/>
            <person name="Wilson R.K."/>
            <person name="Sommer R.J."/>
        </authorList>
    </citation>
    <scope>NUCLEOTIDE SEQUENCE [LARGE SCALE GENOMIC DNA]</scope>
    <source>
        <strain evidence="2">PS312</strain>
    </source>
</reference>
<dbReference type="Proteomes" id="UP000005239">
    <property type="component" value="Unassembled WGS sequence"/>
</dbReference>
<gene>
    <name evidence="1" type="primary">WBGene00275109</name>
</gene>
<evidence type="ECO:0000313" key="1">
    <source>
        <dbReference type="EnsemblMetazoa" id="PPA36740.1"/>
    </source>
</evidence>
<protein>
    <submittedName>
        <fullName evidence="1">Uncharacterized protein</fullName>
    </submittedName>
</protein>
<accession>A0A2A6BQ47</accession>